<keyword evidence="4" id="KW-0808">Transferase</keyword>
<evidence type="ECO:0000256" key="7">
    <source>
        <dbReference type="ARBA" id="ARBA00022824"/>
    </source>
</evidence>
<keyword evidence="6" id="KW-0418">Kinase</keyword>
<comment type="subcellular location">
    <subcellularLocation>
        <location evidence="1">Endoplasmic reticulum membrane</location>
        <topology evidence="1">Multi-pass membrane protein</topology>
    </subcellularLocation>
</comment>
<dbReference type="AlphaFoldDB" id="A0A8H7ZNR7"/>
<accession>A0A8H7ZNR7</accession>
<keyword evidence="9 10" id="KW-0472">Membrane</keyword>
<feature type="non-terminal residue" evidence="11">
    <location>
        <position position="1"/>
    </location>
</feature>
<feature type="non-terminal residue" evidence="11">
    <location>
        <position position="317"/>
    </location>
</feature>
<gene>
    <name evidence="11" type="ORF">BJ554DRAFT_3440</name>
</gene>
<comment type="caution">
    <text evidence="11">The sequence shown here is derived from an EMBL/GenBank/DDBJ whole genome shotgun (WGS) entry which is preliminary data.</text>
</comment>
<evidence type="ECO:0000256" key="2">
    <source>
        <dbReference type="ARBA" id="ARBA00010794"/>
    </source>
</evidence>
<evidence type="ECO:0000313" key="12">
    <source>
        <dbReference type="Proteomes" id="UP000673691"/>
    </source>
</evidence>
<feature type="transmembrane region" description="Helical" evidence="10">
    <location>
        <begin position="69"/>
        <end position="93"/>
    </location>
</feature>
<evidence type="ECO:0000313" key="11">
    <source>
        <dbReference type="EMBL" id="KAG5456731.1"/>
    </source>
</evidence>
<dbReference type="GO" id="GO:0043048">
    <property type="term" value="P:dolichyl monophosphate biosynthetic process"/>
    <property type="evidence" value="ECO:0007669"/>
    <property type="project" value="TreeGrafter"/>
</dbReference>
<dbReference type="EMBL" id="JAEFCI010011246">
    <property type="protein sequence ID" value="KAG5456731.1"/>
    <property type="molecule type" value="Genomic_DNA"/>
</dbReference>
<evidence type="ECO:0000256" key="10">
    <source>
        <dbReference type="SAM" id="Phobius"/>
    </source>
</evidence>
<keyword evidence="12" id="KW-1185">Reference proteome</keyword>
<evidence type="ECO:0000256" key="1">
    <source>
        <dbReference type="ARBA" id="ARBA00004477"/>
    </source>
</evidence>
<evidence type="ECO:0000256" key="9">
    <source>
        <dbReference type="ARBA" id="ARBA00023136"/>
    </source>
</evidence>
<dbReference type="Proteomes" id="UP000673691">
    <property type="component" value="Unassembled WGS sequence"/>
</dbReference>
<dbReference type="EC" id="2.7.1.108" evidence="3"/>
<feature type="transmembrane region" description="Helical" evidence="10">
    <location>
        <begin position="29"/>
        <end position="49"/>
    </location>
</feature>
<feature type="transmembrane region" description="Helical" evidence="10">
    <location>
        <begin position="6"/>
        <end position="22"/>
    </location>
</feature>
<name>A0A8H7ZNR7_9FUNG</name>
<keyword evidence="5 10" id="KW-0812">Transmembrane</keyword>
<dbReference type="PANTHER" id="PTHR13205:SF15">
    <property type="entry name" value="DOLICHOL KINASE"/>
    <property type="match status" value="1"/>
</dbReference>
<dbReference type="GO" id="GO:0004168">
    <property type="term" value="F:dolichol kinase activity"/>
    <property type="evidence" value="ECO:0007669"/>
    <property type="project" value="UniProtKB-EC"/>
</dbReference>
<feature type="transmembrane region" description="Helical" evidence="10">
    <location>
        <begin position="198"/>
        <end position="218"/>
    </location>
</feature>
<evidence type="ECO:0000256" key="5">
    <source>
        <dbReference type="ARBA" id="ARBA00022692"/>
    </source>
</evidence>
<keyword evidence="7" id="KW-0256">Endoplasmic reticulum</keyword>
<keyword evidence="8 10" id="KW-1133">Transmembrane helix</keyword>
<dbReference type="PANTHER" id="PTHR13205">
    <property type="entry name" value="TRANSMEMBRANE PROTEIN 15-RELATED"/>
    <property type="match status" value="1"/>
</dbReference>
<dbReference type="InterPro" id="IPR032974">
    <property type="entry name" value="Polypren_kinase"/>
</dbReference>
<evidence type="ECO:0000256" key="3">
    <source>
        <dbReference type="ARBA" id="ARBA00012132"/>
    </source>
</evidence>
<reference evidence="11 12" key="1">
    <citation type="journal article" name="Sci. Rep.">
        <title>Genome-scale phylogenetic analyses confirm Olpidium as the closest living zoosporic fungus to the non-flagellated, terrestrial fungi.</title>
        <authorList>
            <person name="Chang Y."/>
            <person name="Rochon D."/>
            <person name="Sekimoto S."/>
            <person name="Wang Y."/>
            <person name="Chovatia M."/>
            <person name="Sandor L."/>
            <person name="Salamov A."/>
            <person name="Grigoriev I.V."/>
            <person name="Stajich J.E."/>
            <person name="Spatafora J.W."/>
        </authorList>
    </citation>
    <scope>NUCLEOTIDE SEQUENCE [LARGE SCALE GENOMIC DNA]</scope>
    <source>
        <strain evidence="11">S191</strain>
    </source>
</reference>
<dbReference type="OrthoDB" id="377083at2759"/>
<comment type="similarity">
    <text evidence="2">Belongs to the polyprenol kinase family.</text>
</comment>
<proteinExistence type="inferred from homology"/>
<organism evidence="11 12">
    <name type="scientific">Olpidium bornovanus</name>
    <dbReference type="NCBI Taxonomy" id="278681"/>
    <lineage>
        <taxon>Eukaryota</taxon>
        <taxon>Fungi</taxon>
        <taxon>Fungi incertae sedis</taxon>
        <taxon>Olpidiomycota</taxon>
        <taxon>Olpidiomycotina</taxon>
        <taxon>Olpidiomycetes</taxon>
        <taxon>Olpidiales</taxon>
        <taxon>Olpidiaceae</taxon>
        <taxon>Olpidium</taxon>
    </lineage>
</organism>
<feature type="transmembrane region" description="Helical" evidence="10">
    <location>
        <begin position="156"/>
        <end position="178"/>
    </location>
</feature>
<protein>
    <recommendedName>
        <fullName evidence="3">dolichol kinase</fullName>
        <ecNumber evidence="3">2.7.1.108</ecNumber>
    </recommendedName>
</protein>
<sequence length="317" mass="34355">LAAPLAVVAFQSILLAVVRFLPKSFTLGEIVILAQGLSIAIVDALWLTTNRTRAGAPAGAGFPASSSTSPLHALCLALVLGMCGIGLATLPILRRSKLLVADMERDSAAAVAALSTAHGGPERPEAHVWDGASSTVKRIAAVAGAKYEREQLRASLAFSVWAAVVVLFVVQPWVWWTTGHEAFTTVNFFVDWSHPRRMAVAAYWCTLVAACLLPLIYIRPPPATVERTRKVVEGAEPAPVAVWRLSLNTRRKVFHALAVVMFVPAYLQEGRLADTVGLRLRARSRSSRDLPRRIPVQPDFMRLSLALAVALLILVEY</sequence>
<evidence type="ECO:0000256" key="8">
    <source>
        <dbReference type="ARBA" id="ARBA00022989"/>
    </source>
</evidence>
<evidence type="ECO:0000256" key="6">
    <source>
        <dbReference type="ARBA" id="ARBA00022777"/>
    </source>
</evidence>
<evidence type="ECO:0000256" key="4">
    <source>
        <dbReference type="ARBA" id="ARBA00022679"/>
    </source>
</evidence>
<dbReference type="GO" id="GO:0005789">
    <property type="term" value="C:endoplasmic reticulum membrane"/>
    <property type="evidence" value="ECO:0007669"/>
    <property type="project" value="UniProtKB-SubCell"/>
</dbReference>